<name>A0A374NCN6_9FIRM</name>
<evidence type="ECO:0000313" key="4">
    <source>
        <dbReference type="Proteomes" id="UP000283497"/>
    </source>
</evidence>
<proteinExistence type="predicted"/>
<evidence type="ECO:0000313" key="3">
    <source>
        <dbReference type="Proteomes" id="UP000262524"/>
    </source>
</evidence>
<evidence type="ECO:0000313" key="2">
    <source>
        <dbReference type="EMBL" id="RHK35756.1"/>
    </source>
</evidence>
<dbReference type="RefSeq" id="WP_117983381.1">
    <property type="nucleotide sequence ID" value="NZ_DBGCSG010000111.1"/>
</dbReference>
<comment type="caution">
    <text evidence="1">The sequence shown here is derived from an EMBL/GenBank/DDBJ whole genome shotgun (WGS) entry which is preliminary data.</text>
</comment>
<gene>
    <name evidence="2" type="ORF">DW068_13265</name>
    <name evidence="1" type="ORF">DXD91_12810</name>
</gene>
<dbReference type="EMBL" id="QRNJ01000061">
    <property type="protein sequence ID" value="RHK35756.1"/>
    <property type="molecule type" value="Genomic_DNA"/>
</dbReference>
<reference evidence="3 4" key="1">
    <citation type="submission" date="2018-08" db="EMBL/GenBank/DDBJ databases">
        <title>A genome reference for cultivated species of the human gut microbiota.</title>
        <authorList>
            <person name="Zou Y."/>
            <person name="Xue W."/>
            <person name="Luo G."/>
        </authorList>
    </citation>
    <scope>NUCLEOTIDE SEQUENCE [LARGE SCALE GENOMIC DNA]</scope>
    <source>
        <strain evidence="2 4">AF45-14BH</strain>
        <strain evidence="1 3">TM10-1AC</strain>
    </source>
</reference>
<dbReference type="AlphaFoldDB" id="A0A374NCN6"/>
<protein>
    <submittedName>
        <fullName evidence="1">Uncharacterized protein</fullName>
    </submittedName>
</protein>
<accession>A0A374NCN6</accession>
<dbReference type="Proteomes" id="UP000262524">
    <property type="component" value="Unassembled WGS sequence"/>
</dbReference>
<dbReference type="EMBL" id="QSOE01000113">
    <property type="protein sequence ID" value="RGI81574.1"/>
    <property type="molecule type" value="Genomic_DNA"/>
</dbReference>
<organism evidence="1 3">
    <name type="scientific">Anaerobutyricum hallii</name>
    <dbReference type="NCBI Taxonomy" id="39488"/>
    <lineage>
        <taxon>Bacteria</taxon>
        <taxon>Bacillati</taxon>
        <taxon>Bacillota</taxon>
        <taxon>Clostridia</taxon>
        <taxon>Lachnospirales</taxon>
        <taxon>Lachnospiraceae</taxon>
        <taxon>Anaerobutyricum</taxon>
    </lineage>
</organism>
<sequence>MIDRKDVPVLMSNMDKDSELSQFFNEYWKFVKEFLNGKEEQREKEYWDELVSRSQEMSEKYNGQYKQFCIELLLSLIAEIERRDREERQSCKNGLQIKLIKSDTGKNSKLFQFFSEYWKMIKDFLNGKDGHREKDYWNEIAKTSFQITKKYNEKFERDIVNGLIEEIKRRDHKECEMFRKQIA</sequence>
<dbReference type="Proteomes" id="UP000283497">
    <property type="component" value="Unassembled WGS sequence"/>
</dbReference>
<evidence type="ECO:0000313" key="1">
    <source>
        <dbReference type="EMBL" id="RGI81574.1"/>
    </source>
</evidence>